<evidence type="ECO:0000313" key="3">
    <source>
        <dbReference type="EMBL" id="WXL24891.1"/>
    </source>
</evidence>
<organism evidence="3 4">
    <name type="scientific">Ectopseudomonas mendocina</name>
    <name type="common">Pseudomonas mendocina</name>
    <dbReference type="NCBI Taxonomy" id="300"/>
    <lineage>
        <taxon>Bacteria</taxon>
        <taxon>Pseudomonadati</taxon>
        <taxon>Pseudomonadota</taxon>
        <taxon>Gammaproteobacteria</taxon>
        <taxon>Pseudomonadales</taxon>
        <taxon>Pseudomonadaceae</taxon>
        <taxon>Ectopseudomonas</taxon>
    </lineage>
</organism>
<keyword evidence="4" id="KW-1185">Reference proteome</keyword>
<dbReference type="NCBIfam" id="TIGR01414">
    <property type="entry name" value="autotrans_barl"/>
    <property type="match status" value="1"/>
</dbReference>
<dbReference type="EMBL" id="CP148074">
    <property type="protein sequence ID" value="WXL24891.1"/>
    <property type="molecule type" value="Genomic_DNA"/>
</dbReference>
<dbReference type="InterPro" id="IPR036709">
    <property type="entry name" value="Autotransporte_beta_dom_sf"/>
</dbReference>
<dbReference type="SUPFAM" id="SSF103515">
    <property type="entry name" value="Autotransporter"/>
    <property type="match status" value="1"/>
</dbReference>
<dbReference type="Gene3D" id="2.160.20.20">
    <property type="match status" value="2"/>
</dbReference>
<dbReference type="PANTHER" id="PTHR12338">
    <property type="entry name" value="AUTOTRANSPORTER"/>
    <property type="match status" value="1"/>
</dbReference>
<evidence type="ECO:0000313" key="4">
    <source>
        <dbReference type="Proteomes" id="UP001476583"/>
    </source>
</evidence>
<evidence type="ECO:0000259" key="2">
    <source>
        <dbReference type="PROSITE" id="PS51208"/>
    </source>
</evidence>
<gene>
    <name evidence="3" type="ORF">WG219_16480</name>
</gene>
<proteinExistence type="predicted"/>
<name>A0ABZ2RJI8_ECTME</name>
<feature type="region of interest" description="Disordered" evidence="1">
    <location>
        <begin position="706"/>
        <end position="757"/>
    </location>
</feature>
<dbReference type="Proteomes" id="UP001476583">
    <property type="component" value="Chromosome"/>
</dbReference>
<dbReference type="SMART" id="SM00869">
    <property type="entry name" value="Autotransporter"/>
    <property type="match status" value="1"/>
</dbReference>
<dbReference type="Pfam" id="PF03797">
    <property type="entry name" value="Autotransporter"/>
    <property type="match status" value="1"/>
</dbReference>
<sequence>MSKASTRHKVIGRRYSRFSLVPSFLANALWMVLPVHAATHGPLYINNGSSILLGEEDVVRASGSSKAVWVSGSGSSATINGSHIEALGSGGGVHASGGGQITLRDAVVFADGNTLYATGVGSVIDATNIRIGLGGYGIGSAGLQAHNGGVIRYGQGDATQAESIYTFSSYGAGSELHITDLTLSTEKEGRFRAGLGGFLTVRDSQLSMAPTSILSGFNVSDAGSRAEIYNSSLEGGWFDVSNAGSLHLENVTANSEGGSLRVMGNRLQRQYSAAEIVGGRFTTFGGYGINLNTWAKVVARDAVFNVRDGYSGVWMAEESYLQLSDSAINTWNHNLGHGVDIFGGQANIQRSEITTYGDYVYGLRLTSSTAGLSRVTASESNIRVMGDGGGGLFLGGYAVRAHLEDVTIQSDGDNSFGIVQMNTGRIDHASGLNILMSGEGAGAYRSYLTEFGNYWNLATFNDSTIETLSGPAFWQQGSNHALVVNGSDVTAAKGKGLMLRVSDTVFTDGRTVATGRIDFTSDASVLRGDVAVDSATAFLDMQLKNGTVFSGSLLNNSGYQVSQLALDSSSRWNVLANSSMGTFNHAGTVVFEAPVGGVFKTVTVSGDYVGQGGHWLFNRALGDDASLGDQLIIQGNSSGTATVGVLNAGGAGAQTSEGIRLISVAGRSEAEFTLQGRAVAGLYDYFLFKGGVSTPNDGNWYLRSELNQSEEPEPEPKPEPEPEPKPKPKPEPKPKPKPKPEPQPGPTPSKPQVERPEPAVYVANQRAARSMFQHGLYDRAGDPAAKAGSDGQTIVWMHARDSQPNKREDSQQVHVEGDASSMLLGIGRRLATDTGGELQAGVMLGQGRASNRSRSQVTGYAARGEVEGRSVGLYGTWLQDAKMEGGVYVDGWLQYGRFHNSVRGDGLPEENYKSHSWTASAEAGYTLPLSRNEQRGVYVEPQLQVIYSEYDADRVVESNGTVVRDESDEAITTRLGVRLYSRETSSGQHPVNPYVAVNWWLGGNKAAISVDGESLRRNTPRDMIETKAGVQVNLSSGWRGWGEINSQAADGIDFSEVGAQVGVSYNW</sequence>
<protein>
    <submittedName>
        <fullName evidence="3">Autotransporter outer membrane beta-barrel domain-containing protein</fullName>
    </submittedName>
</protein>
<dbReference type="Pfam" id="PF18883">
    <property type="entry name" value="AC_1"/>
    <property type="match status" value="1"/>
</dbReference>
<dbReference type="InterPro" id="IPR012332">
    <property type="entry name" value="Autotransporter_pectin_lyase_C"/>
</dbReference>
<dbReference type="SUPFAM" id="SSF51126">
    <property type="entry name" value="Pectin lyase-like"/>
    <property type="match status" value="1"/>
</dbReference>
<dbReference type="InterPro" id="IPR011050">
    <property type="entry name" value="Pectin_lyase_fold/virulence"/>
</dbReference>
<dbReference type="InterPro" id="IPR050909">
    <property type="entry name" value="Bact_Autotransporter_VF"/>
</dbReference>
<dbReference type="CDD" id="cd01344">
    <property type="entry name" value="PL2_Passenger_AT"/>
    <property type="match status" value="1"/>
</dbReference>
<feature type="domain" description="Autotransporter" evidence="2">
    <location>
        <begin position="788"/>
        <end position="1067"/>
    </location>
</feature>
<feature type="compositionally biased region" description="Basic and acidic residues" evidence="1">
    <location>
        <begin position="714"/>
        <end position="740"/>
    </location>
</feature>
<evidence type="ECO:0000256" key="1">
    <source>
        <dbReference type="SAM" id="MobiDB-lite"/>
    </source>
</evidence>
<dbReference type="InterPro" id="IPR006315">
    <property type="entry name" value="OM_autotransptr_brl_dom"/>
</dbReference>
<dbReference type="PROSITE" id="PS51208">
    <property type="entry name" value="AUTOTRANSPORTER"/>
    <property type="match status" value="1"/>
</dbReference>
<dbReference type="InterPro" id="IPR043990">
    <property type="entry name" value="AC_1"/>
</dbReference>
<dbReference type="Gene3D" id="2.40.128.130">
    <property type="entry name" value="Autotransporter beta-domain"/>
    <property type="match status" value="1"/>
</dbReference>
<reference evidence="3 4" key="1">
    <citation type="submission" date="2024-03" db="EMBL/GenBank/DDBJ databases">
        <title>Complete genome of BD2.</title>
        <authorList>
            <person name="Cao G."/>
        </authorList>
    </citation>
    <scope>NUCLEOTIDE SEQUENCE [LARGE SCALE GENOMIC DNA]</scope>
    <source>
        <strain evidence="3 4">BD2</strain>
    </source>
</reference>
<dbReference type="PANTHER" id="PTHR12338:SF5">
    <property type="entry name" value="ANTIGEN 43-RELATED"/>
    <property type="match status" value="1"/>
</dbReference>
<accession>A0ABZ2RJI8</accession>
<dbReference type="InterPro" id="IPR005546">
    <property type="entry name" value="Autotransporte_beta"/>
</dbReference>